<dbReference type="PROSITE" id="PS00630">
    <property type="entry name" value="IMP_2"/>
    <property type="match status" value="1"/>
</dbReference>
<evidence type="ECO:0000313" key="9">
    <source>
        <dbReference type="EMBL" id="PZR09615.1"/>
    </source>
</evidence>
<comment type="catalytic activity">
    <reaction evidence="1 8">
        <text>a myo-inositol phosphate + H2O = myo-inositol + phosphate</text>
        <dbReference type="Rhea" id="RHEA:24056"/>
        <dbReference type="ChEBI" id="CHEBI:15377"/>
        <dbReference type="ChEBI" id="CHEBI:17268"/>
        <dbReference type="ChEBI" id="CHEBI:43474"/>
        <dbReference type="ChEBI" id="CHEBI:84139"/>
        <dbReference type="EC" id="3.1.3.25"/>
    </reaction>
</comment>
<dbReference type="InterPro" id="IPR033942">
    <property type="entry name" value="IMPase"/>
</dbReference>
<feature type="binding site" evidence="7">
    <location>
        <position position="85"/>
    </location>
    <ligand>
        <name>Mg(2+)</name>
        <dbReference type="ChEBI" id="CHEBI:18420"/>
        <label>1</label>
        <note>catalytic</note>
    </ligand>
</feature>
<comment type="cofactor">
    <cofactor evidence="2 7 8">
        <name>Mg(2+)</name>
        <dbReference type="ChEBI" id="CHEBI:18420"/>
    </cofactor>
</comment>
<dbReference type="FunFam" id="3.30.540.10:FF:000003">
    <property type="entry name" value="Inositol-1-monophosphatase"/>
    <property type="match status" value="1"/>
</dbReference>
<reference evidence="9 10" key="1">
    <citation type="submission" date="2017-08" db="EMBL/GenBank/DDBJ databases">
        <title>Infants hospitalized years apart are colonized by the same room-sourced microbial strains.</title>
        <authorList>
            <person name="Brooks B."/>
            <person name="Olm M.R."/>
            <person name="Firek B.A."/>
            <person name="Baker R."/>
            <person name="Thomas B.C."/>
            <person name="Morowitz M.J."/>
            <person name="Banfield J.F."/>
        </authorList>
    </citation>
    <scope>NUCLEOTIDE SEQUENCE [LARGE SCALE GENOMIC DNA]</scope>
    <source>
        <strain evidence="9">S2_003_000_R2_14</strain>
    </source>
</reference>
<organism evidence="9 10">
    <name type="scientific">Archangium gephyra</name>
    <dbReference type="NCBI Taxonomy" id="48"/>
    <lineage>
        <taxon>Bacteria</taxon>
        <taxon>Pseudomonadati</taxon>
        <taxon>Myxococcota</taxon>
        <taxon>Myxococcia</taxon>
        <taxon>Myxococcales</taxon>
        <taxon>Cystobacterineae</taxon>
        <taxon>Archangiaceae</taxon>
        <taxon>Archangium</taxon>
    </lineage>
</organism>
<feature type="binding site" evidence="7">
    <location>
        <position position="86"/>
    </location>
    <ligand>
        <name>Mg(2+)</name>
        <dbReference type="ChEBI" id="CHEBI:18420"/>
        <label>1</label>
        <note>catalytic</note>
    </ligand>
</feature>
<dbReference type="GO" id="GO:0008934">
    <property type="term" value="F:inositol monophosphate 1-phosphatase activity"/>
    <property type="evidence" value="ECO:0007669"/>
    <property type="project" value="InterPro"/>
</dbReference>
<dbReference type="PROSITE" id="PS00629">
    <property type="entry name" value="IMP_1"/>
    <property type="match status" value="1"/>
</dbReference>
<dbReference type="InterPro" id="IPR022337">
    <property type="entry name" value="Inositol_monophosphatase_SuhB"/>
</dbReference>
<evidence type="ECO:0000256" key="6">
    <source>
        <dbReference type="ARBA" id="ARBA00022842"/>
    </source>
</evidence>
<sequence>MTAELRALAESIARDAGAVLRERFEKTRTVEFKGRDTDLVTDADRASEALILGRLAREVPSHAVLSEEDGAHGAAGGYRWFVDPLDGTVNYAHGVPHFCVTLAVEDQRGLVAGVVLDPLRDECFSAGRGQGASLNGRVLRASPAGSLERALLCTGFPYDVRERPQAPLGLLGRLLTQAQGMRRMGSAALELAYVAAGRFDGFFEFGLKPWDIAAGGLLVTEAGGVMRQLGSQPWSPLASDIMAAAPGIAEALARECADFVATTPR</sequence>
<dbReference type="Gene3D" id="3.30.540.10">
    <property type="entry name" value="Fructose-1,6-Bisphosphatase, subunit A, domain 1"/>
    <property type="match status" value="1"/>
</dbReference>
<dbReference type="EMBL" id="QFQP01000020">
    <property type="protein sequence ID" value="PZR09615.1"/>
    <property type="molecule type" value="Genomic_DNA"/>
</dbReference>
<evidence type="ECO:0000256" key="2">
    <source>
        <dbReference type="ARBA" id="ARBA00001946"/>
    </source>
</evidence>
<feature type="binding site" evidence="7">
    <location>
        <position position="83"/>
    </location>
    <ligand>
        <name>Mg(2+)</name>
        <dbReference type="ChEBI" id="CHEBI:18420"/>
        <label>1</label>
        <note>catalytic</note>
    </ligand>
</feature>
<evidence type="ECO:0000256" key="1">
    <source>
        <dbReference type="ARBA" id="ARBA00001033"/>
    </source>
</evidence>
<dbReference type="GO" id="GO:0046872">
    <property type="term" value="F:metal ion binding"/>
    <property type="evidence" value="ECO:0007669"/>
    <property type="project" value="UniProtKB-KW"/>
</dbReference>
<comment type="caution">
    <text evidence="9">The sequence shown here is derived from an EMBL/GenBank/DDBJ whole genome shotgun (WGS) entry which is preliminary data.</text>
</comment>
<dbReference type="GO" id="GO:0006020">
    <property type="term" value="P:inositol metabolic process"/>
    <property type="evidence" value="ECO:0007669"/>
    <property type="project" value="TreeGrafter"/>
</dbReference>
<evidence type="ECO:0000256" key="4">
    <source>
        <dbReference type="ARBA" id="ARBA00022723"/>
    </source>
</evidence>
<keyword evidence="4 7" id="KW-0479">Metal-binding</keyword>
<dbReference type="GO" id="GO:0007165">
    <property type="term" value="P:signal transduction"/>
    <property type="evidence" value="ECO:0007669"/>
    <property type="project" value="TreeGrafter"/>
</dbReference>
<dbReference type="EC" id="3.1.3.25" evidence="8"/>
<keyword evidence="5 8" id="KW-0378">Hydrolase</keyword>
<evidence type="ECO:0000256" key="7">
    <source>
        <dbReference type="PIRSR" id="PIRSR600760-2"/>
    </source>
</evidence>
<dbReference type="Pfam" id="PF00459">
    <property type="entry name" value="Inositol_P"/>
    <property type="match status" value="1"/>
</dbReference>
<evidence type="ECO:0000256" key="5">
    <source>
        <dbReference type="ARBA" id="ARBA00022801"/>
    </source>
</evidence>
<dbReference type="CDD" id="cd01639">
    <property type="entry name" value="IMPase"/>
    <property type="match status" value="1"/>
</dbReference>
<dbReference type="PANTHER" id="PTHR20854:SF4">
    <property type="entry name" value="INOSITOL-1-MONOPHOSPHATASE-RELATED"/>
    <property type="match status" value="1"/>
</dbReference>
<comment type="similarity">
    <text evidence="3 8">Belongs to the inositol monophosphatase superfamily.</text>
</comment>
<dbReference type="Gene3D" id="3.40.190.80">
    <property type="match status" value="1"/>
</dbReference>
<keyword evidence="6 7" id="KW-0460">Magnesium</keyword>
<evidence type="ECO:0000313" key="10">
    <source>
        <dbReference type="Proteomes" id="UP000249061"/>
    </source>
</evidence>
<feature type="binding site" evidence="7">
    <location>
        <position position="211"/>
    </location>
    <ligand>
        <name>Mg(2+)</name>
        <dbReference type="ChEBI" id="CHEBI:18420"/>
        <label>1</label>
        <note>catalytic</note>
    </ligand>
</feature>
<evidence type="ECO:0000256" key="8">
    <source>
        <dbReference type="RuleBase" id="RU364068"/>
    </source>
</evidence>
<feature type="binding site" evidence="7">
    <location>
        <position position="67"/>
    </location>
    <ligand>
        <name>Mg(2+)</name>
        <dbReference type="ChEBI" id="CHEBI:18420"/>
        <label>1</label>
        <note>catalytic</note>
    </ligand>
</feature>
<dbReference type="PANTHER" id="PTHR20854">
    <property type="entry name" value="INOSITOL MONOPHOSPHATASE"/>
    <property type="match status" value="1"/>
</dbReference>
<dbReference type="Proteomes" id="UP000249061">
    <property type="component" value="Unassembled WGS sequence"/>
</dbReference>
<dbReference type="PRINTS" id="PR00377">
    <property type="entry name" value="IMPHPHTASES"/>
</dbReference>
<name>A0A2W5TDZ7_9BACT</name>
<dbReference type="GO" id="GO:0046854">
    <property type="term" value="P:phosphatidylinositol phosphate biosynthetic process"/>
    <property type="evidence" value="ECO:0007669"/>
    <property type="project" value="InterPro"/>
</dbReference>
<proteinExistence type="inferred from homology"/>
<dbReference type="InterPro" id="IPR000760">
    <property type="entry name" value="Inositol_monophosphatase-like"/>
</dbReference>
<evidence type="ECO:0000256" key="3">
    <source>
        <dbReference type="ARBA" id="ARBA00009759"/>
    </source>
</evidence>
<dbReference type="InterPro" id="IPR020550">
    <property type="entry name" value="Inositol_monophosphatase_CS"/>
</dbReference>
<dbReference type="InterPro" id="IPR020583">
    <property type="entry name" value="Inositol_monoP_metal-BS"/>
</dbReference>
<dbReference type="SUPFAM" id="SSF56655">
    <property type="entry name" value="Carbohydrate phosphatase"/>
    <property type="match status" value="1"/>
</dbReference>
<protein>
    <recommendedName>
        <fullName evidence="8">Inositol-1-monophosphatase</fullName>
        <ecNumber evidence="8">3.1.3.25</ecNumber>
    </recommendedName>
</protein>
<gene>
    <name evidence="9" type="ORF">DI536_22010</name>
</gene>
<accession>A0A2W5TDZ7</accession>
<dbReference type="PRINTS" id="PR01959">
    <property type="entry name" value="SBIMPHPHTASE"/>
</dbReference>
<dbReference type="AlphaFoldDB" id="A0A2W5TDZ7"/>